<dbReference type="GO" id="GO:0005975">
    <property type="term" value="P:carbohydrate metabolic process"/>
    <property type="evidence" value="ECO:0007669"/>
    <property type="project" value="TreeGrafter"/>
</dbReference>
<dbReference type="GO" id="GO:0046912">
    <property type="term" value="F:acyltransferase activity, acyl groups converted into alkyl on transfer"/>
    <property type="evidence" value="ECO:0007669"/>
    <property type="project" value="InterPro"/>
</dbReference>
<protein>
    <submittedName>
        <fullName evidence="1">Citrate synthase, mitochondrial</fullName>
    </submittedName>
</protein>
<dbReference type="SUPFAM" id="SSF48256">
    <property type="entry name" value="Citrate synthase"/>
    <property type="match status" value="1"/>
</dbReference>
<name>A0A2U1N3Z2_ARTAN</name>
<evidence type="ECO:0000313" key="2">
    <source>
        <dbReference type="Proteomes" id="UP000245207"/>
    </source>
</evidence>
<evidence type="ECO:0000313" key="1">
    <source>
        <dbReference type="EMBL" id="PWA68164.1"/>
    </source>
</evidence>
<dbReference type="Proteomes" id="UP000245207">
    <property type="component" value="Unassembled WGS sequence"/>
</dbReference>
<dbReference type="EMBL" id="PKPP01003692">
    <property type="protein sequence ID" value="PWA68164.1"/>
    <property type="molecule type" value="Genomic_DNA"/>
</dbReference>
<accession>A0A2U1N3Z2</accession>
<dbReference type="InterPro" id="IPR002020">
    <property type="entry name" value="Citrate_synthase"/>
</dbReference>
<dbReference type="STRING" id="35608.A0A2U1N3Z2"/>
<gene>
    <name evidence="1" type="ORF">CTI12_AA311890</name>
</gene>
<dbReference type="GO" id="GO:0005759">
    <property type="term" value="C:mitochondrial matrix"/>
    <property type="evidence" value="ECO:0007669"/>
    <property type="project" value="TreeGrafter"/>
</dbReference>
<dbReference type="PANTHER" id="PTHR11739">
    <property type="entry name" value="CITRATE SYNTHASE"/>
    <property type="match status" value="1"/>
</dbReference>
<dbReference type="PANTHER" id="PTHR11739:SF8">
    <property type="entry name" value="CITRATE SYNTHASE, MITOCHONDRIAL"/>
    <property type="match status" value="1"/>
</dbReference>
<reference evidence="1 2" key="1">
    <citation type="journal article" date="2018" name="Mol. Plant">
        <title>The genome of Artemisia annua provides insight into the evolution of Asteraceae family and artemisinin biosynthesis.</title>
        <authorList>
            <person name="Shen Q."/>
            <person name="Zhang L."/>
            <person name="Liao Z."/>
            <person name="Wang S."/>
            <person name="Yan T."/>
            <person name="Shi P."/>
            <person name="Liu M."/>
            <person name="Fu X."/>
            <person name="Pan Q."/>
            <person name="Wang Y."/>
            <person name="Lv Z."/>
            <person name="Lu X."/>
            <person name="Zhang F."/>
            <person name="Jiang W."/>
            <person name="Ma Y."/>
            <person name="Chen M."/>
            <person name="Hao X."/>
            <person name="Li L."/>
            <person name="Tang Y."/>
            <person name="Lv G."/>
            <person name="Zhou Y."/>
            <person name="Sun X."/>
            <person name="Brodelius P.E."/>
            <person name="Rose J.K.C."/>
            <person name="Tang K."/>
        </authorList>
    </citation>
    <scope>NUCLEOTIDE SEQUENCE [LARGE SCALE GENOMIC DNA]</scope>
    <source>
        <strain evidence="2">cv. Huhao1</strain>
        <tissue evidence="1">Leaf</tissue>
    </source>
</reference>
<dbReference type="InterPro" id="IPR036969">
    <property type="entry name" value="Citrate_synthase_sf"/>
</dbReference>
<sequence>MCIYGFGVQQITRGYSFKKIGFSDFWQIFDQGMHGARQLQNEEAEEPTYITQRPIQIYFSRDGMLRVCLNVGLTFVGPDLTSSSTVRTAPYFKEKSVLFNHLKEKAQQEHLDMARNQKGEYSVNVSNQAANGICESSDDIDPPEPLLEDSLVDVFDALFLSSVTIGWYKVIPNKAKVFYWVPMCKKSASVRHEAEVLGSIAGLLWETSLLDPDEGIRFHGLSIPECQKVLQATKTGGEPLPEGLLWLHLTGKVAMGNFLIVIDAADGAKLATSLACNNGSKSGDSMKCAGFQGFGMKVSIKHLGPSMI</sequence>
<proteinExistence type="predicted"/>
<comment type="caution">
    <text evidence="1">The sequence shown here is derived from an EMBL/GenBank/DDBJ whole genome shotgun (WGS) entry which is preliminary data.</text>
</comment>
<dbReference type="AlphaFoldDB" id="A0A2U1N3Z2"/>
<organism evidence="1 2">
    <name type="scientific">Artemisia annua</name>
    <name type="common">Sweet wormwood</name>
    <dbReference type="NCBI Taxonomy" id="35608"/>
    <lineage>
        <taxon>Eukaryota</taxon>
        <taxon>Viridiplantae</taxon>
        <taxon>Streptophyta</taxon>
        <taxon>Embryophyta</taxon>
        <taxon>Tracheophyta</taxon>
        <taxon>Spermatophyta</taxon>
        <taxon>Magnoliopsida</taxon>
        <taxon>eudicotyledons</taxon>
        <taxon>Gunneridae</taxon>
        <taxon>Pentapetalae</taxon>
        <taxon>asterids</taxon>
        <taxon>campanulids</taxon>
        <taxon>Asterales</taxon>
        <taxon>Asteraceae</taxon>
        <taxon>Asteroideae</taxon>
        <taxon>Anthemideae</taxon>
        <taxon>Artemisiinae</taxon>
        <taxon>Artemisia</taxon>
    </lineage>
</organism>
<dbReference type="GO" id="GO:0006099">
    <property type="term" value="P:tricarboxylic acid cycle"/>
    <property type="evidence" value="ECO:0007669"/>
    <property type="project" value="TreeGrafter"/>
</dbReference>
<dbReference type="InterPro" id="IPR016142">
    <property type="entry name" value="Citrate_synth-like_lrg_a-sub"/>
</dbReference>
<dbReference type="Gene3D" id="1.10.580.10">
    <property type="entry name" value="Citrate Synthase, domain 1"/>
    <property type="match status" value="1"/>
</dbReference>
<keyword evidence="2" id="KW-1185">Reference proteome</keyword>